<dbReference type="PANTHER" id="PTHR30290:SF9">
    <property type="entry name" value="OLIGOPEPTIDE-BINDING PROTEIN APPA"/>
    <property type="match status" value="1"/>
</dbReference>
<protein>
    <submittedName>
        <fullName evidence="7">Periplasmic dipeptide transport protein</fullName>
    </submittedName>
</protein>
<evidence type="ECO:0000256" key="4">
    <source>
        <dbReference type="ARBA" id="ARBA00022729"/>
    </source>
</evidence>
<dbReference type="PIRSF" id="PIRSF002741">
    <property type="entry name" value="MppA"/>
    <property type="match status" value="1"/>
</dbReference>
<dbReference type="GO" id="GO:1904680">
    <property type="term" value="F:peptide transmembrane transporter activity"/>
    <property type="evidence" value="ECO:0007669"/>
    <property type="project" value="TreeGrafter"/>
</dbReference>
<feature type="domain" description="Solute-binding protein family 5" evidence="6">
    <location>
        <begin position="77"/>
        <end position="448"/>
    </location>
</feature>
<dbReference type="Pfam" id="PF00496">
    <property type="entry name" value="SBP_bac_5"/>
    <property type="match status" value="1"/>
</dbReference>
<accession>A0A509E798</accession>
<reference evidence="7 8" key="1">
    <citation type="submission" date="2019-06" db="EMBL/GenBank/DDBJ databases">
        <authorList>
            <person name="Rodrigo-Torres L."/>
            <person name="Arahal R. D."/>
            <person name="Lucena T."/>
        </authorList>
    </citation>
    <scope>NUCLEOTIDE SEQUENCE [LARGE SCALE GENOMIC DNA]</scope>
    <source>
        <strain evidence="7 8">SB0023/3</strain>
    </source>
</reference>
<keyword evidence="8" id="KW-1185">Reference proteome</keyword>
<evidence type="ECO:0000313" key="8">
    <source>
        <dbReference type="Proteomes" id="UP000410984"/>
    </source>
</evidence>
<feature type="signal peptide" evidence="5">
    <location>
        <begin position="1"/>
        <end position="25"/>
    </location>
</feature>
<dbReference type="Gene3D" id="3.10.105.10">
    <property type="entry name" value="Dipeptide-binding Protein, Domain 3"/>
    <property type="match status" value="1"/>
</dbReference>
<dbReference type="InterPro" id="IPR000914">
    <property type="entry name" value="SBP_5_dom"/>
</dbReference>
<dbReference type="CDD" id="cd08498">
    <property type="entry name" value="PBP2_NikA_DppA_OppA_like_2"/>
    <property type="match status" value="1"/>
</dbReference>
<comment type="similarity">
    <text evidence="2">Belongs to the bacterial solute-binding protein 5 family.</text>
</comment>
<name>A0A509E798_9HYPH</name>
<sequence>MRLANLLTASLATILAMTMPSAGQAPAPSATAEGSTFRYAYRVDPASLDPHALAETFTLSFLGQIYEPLVGRGKNLELVPALATRWEQPDPRTWRFHLRRDAAFSDGTPFTADDVVFSLRRAKMDGADVAYTITSVTEIRKVDDHTVDLVTAQPNPILPLQITSTYIMSRAWAERHGATAPASVKARVENYASNNANGTGPFMIESRQAGVRTVLVRNPNWRGDNASNLGKVVFTPIQSDATRVAALLSGEVDMAYPVPQQDVPRIEANAGTRVLKGFELRTIFLNMDQKRDELLGSDVKGKNPFKDRRVRQAIYQAINIDAIRDRIMGGSSHVAGTMIAPGINGYDPRLDVRAAPYDPEAAKRLLAEAGYPQGFSFPMDCSNDRYVNDERICQAVVGMLGRVGLKVSLNAQTRTKFFEKVLGRDTAFAMIGWQPLSYDAHSTLQDTMSTPADKIGTYNIGGYSNPKVDELTRLIETEVDPARRAALIVEAMDIDKQDYGHIPLHQAGLAWGLRAGVDVVLRSDDSLELRWVRVEPRTAAAAPR</sequence>
<dbReference type="GO" id="GO:0015833">
    <property type="term" value="P:peptide transport"/>
    <property type="evidence" value="ECO:0007669"/>
    <property type="project" value="TreeGrafter"/>
</dbReference>
<evidence type="ECO:0000256" key="2">
    <source>
        <dbReference type="ARBA" id="ARBA00005695"/>
    </source>
</evidence>
<dbReference type="SUPFAM" id="SSF53850">
    <property type="entry name" value="Periplasmic binding protein-like II"/>
    <property type="match status" value="1"/>
</dbReference>
<dbReference type="Gene3D" id="3.40.190.10">
    <property type="entry name" value="Periplasmic binding protein-like II"/>
    <property type="match status" value="1"/>
</dbReference>
<dbReference type="OrthoDB" id="9803988at2"/>
<evidence type="ECO:0000256" key="5">
    <source>
        <dbReference type="SAM" id="SignalP"/>
    </source>
</evidence>
<dbReference type="GO" id="GO:0043190">
    <property type="term" value="C:ATP-binding cassette (ABC) transporter complex"/>
    <property type="evidence" value="ECO:0007669"/>
    <property type="project" value="InterPro"/>
</dbReference>
<keyword evidence="4 5" id="KW-0732">Signal</keyword>
<dbReference type="InterPro" id="IPR030678">
    <property type="entry name" value="Peptide/Ni-bd"/>
</dbReference>
<comment type="subcellular location">
    <subcellularLocation>
        <location evidence="1">Periplasm</location>
    </subcellularLocation>
</comment>
<gene>
    <name evidence="7" type="primary">dppA_1</name>
    <name evidence="7" type="ORF">MET9862_00569</name>
</gene>
<dbReference type="RefSeq" id="WP_142581595.1">
    <property type="nucleotide sequence ID" value="NZ_CABFPH010000004.1"/>
</dbReference>
<keyword evidence="3" id="KW-0813">Transport</keyword>
<organism evidence="7 8">
    <name type="scientific">Methylobacterium symbioticum</name>
    <dbReference type="NCBI Taxonomy" id="2584084"/>
    <lineage>
        <taxon>Bacteria</taxon>
        <taxon>Pseudomonadati</taxon>
        <taxon>Pseudomonadota</taxon>
        <taxon>Alphaproteobacteria</taxon>
        <taxon>Hyphomicrobiales</taxon>
        <taxon>Methylobacteriaceae</taxon>
        <taxon>Methylobacterium</taxon>
    </lineage>
</organism>
<dbReference type="Proteomes" id="UP000410984">
    <property type="component" value="Unassembled WGS sequence"/>
</dbReference>
<evidence type="ECO:0000256" key="1">
    <source>
        <dbReference type="ARBA" id="ARBA00004418"/>
    </source>
</evidence>
<dbReference type="EMBL" id="CABFPH010000004">
    <property type="protein sequence ID" value="VUD70008.1"/>
    <property type="molecule type" value="Genomic_DNA"/>
</dbReference>
<proteinExistence type="inferred from homology"/>
<evidence type="ECO:0000259" key="6">
    <source>
        <dbReference type="Pfam" id="PF00496"/>
    </source>
</evidence>
<dbReference type="InterPro" id="IPR039424">
    <property type="entry name" value="SBP_5"/>
</dbReference>
<dbReference type="PANTHER" id="PTHR30290">
    <property type="entry name" value="PERIPLASMIC BINDING COMPONENT OF ABC TRANSPORTER"/>
    <property type="match status" value="1"/>
</dbReference>
<evidence type="ECO:0000256" key="3">
    <source>
        <dbReference type="ARBA" id="ARBA00022448"/>
    </source>
</evidence>
<feature type="chain" id="PRO_5021278728" evidence="5">
    <location>
        <begin position="26"/>
        <end position="544"/>
    </location>
</feature>
<dbReference type="AlphaFoldDB" id="A0A509E798"/>
<evidence type="ECO:0000313" key="7">
    <source>
        <dbReference type="EMBL" id="VUD70008.1"/>
    </source>
</evidence>
<dbReference type="GO" id="GO:0030288">
    <property type="term" value="C:outer membrane-bounded periplasmic space"/>
    <property type="evidence" value="ECO:0007669"/>
    <property type="project" value="UniProtKB-ARBA"/>
</dbReference>